<gene>
    <name evidence="1" type="ORF">NCTC12119_01675</name>
</gene>
<accession>A0A381C5J0</accession>
<dbReference type="EMBL" id="UIGI01000001">
    <property type="protein sequence ID" value="SUW63194.1"/>
    <property type="molecule type" value="Genomic_DNA"/>
</dbReference>
<dbReference type="AlphaFoldDB" id="A0A381C5J0"/>
<protein>
    <submittedName>
        <fullName evidence="1">Uncharacterized protein</fullName>
    </submittedName>
</protein>
<evidence type="ECO:0000313" key="2">
    <source>
        <dbReference type="Proteomes" id="UP000255528"/>
    </source>
</evidence>
<sequence>MLRNKVAWLSPGNDLGYLAIAQPGLCLFDDLHLAMLLSREFSADDFCACT</sequence>
<proteinExistence type="predicted"/>
<evidence type="ECO:0000313" key="1">
    <source>
        <dbReference type="EMBL" id="SUW63194.1"/>
    </source>
</evidence>
<dbReference type="Proteomes" id="UP000255528">
    <property type="component" value="Unassembled WGS sequence"/>
</dbReference>
<reference evidence="1 2" key="1">
    <citation type="submission" date="2018-06" db="EMBL/GenBank/DDBJ databases">
        <authorList>
            <consortium name="Pathogen Informatics"/>
            <person name="Doyle S."/>
        </authorList>
    </citation>
    <scope>NUCLEOTIDE SEQUENCE [LARGE SCALE GENOMIC DNA]</scope>
    <source>
        <strain evidence="1 2">NCTC12119</strain>
    </source>
</reference>
<organism evidence="1 2">
    <name type="scientific">Buttiauxella agrestis</name>
    <dbReference type="NCBI Taxonomy" id="82977"/>
    <lineage>
        <taxon>Bacteria</taxon>
        <taxon>Pseudomonadati</taxon>
        <taxon>Pseudomonadota</taxon>
        <taxon>Gammaproteobacteria</taxon>
        <taxon>Enterobacterales</taxon>
        <taxon>Enterobacteriaceae</taxon>
        <taxon>Buttiauxella</taxon>
    </lineage>
</organism>
<name>A0A381C5J0_9ENTR</name>